<proteinExistence type="predicted"/>
<sequence>MGLKTGGALVADRGNGADSADESVGPELPAASVQSAFVKVQNGRPWPM</sequence>
<dbReference type="RefSeq" id="WP_326589605.1">
    <property type="nucleotide sequence ID" value="NZ_CP109114.1"/>
</dbReference>
<accession>A0ABZ1FW23</accession>
<protein>
    <submittedName>
        <fullName evidence="2">Uncharacterized protein</fullName>
    </submittedName>
</protein>
<reference evidence="2 3" key="1">
    <citation type="submission" date="2022-10" db="EMBL/GenBank/DDBJ databases">
        <title>The complete genomes of actinobacterial strains from the NBC collection.</title>
        <authorList>
            <person name="Joergensen T.S."/>
            <person name="Alvarez Arevalo M."/>
            <person name="Sterndorff E.B."/>
            <person name="Faurdal D."/>
            <person name="Vuksanovic O."/>
            <person name="Mourched A.-S."/>
            <person name="Charusanti P."/>
            <person name="Shaw S."/>
            <person name="Blin K."/>
            <person name="Weber T."/>
        </authorList>
    </citation>
    <scope>NUCLEOTIDE SEQUENCE [LARGE SCALE GENOMIC DNA]</scope>
    <source>
        <strain evidence="2 3">NBC 01769</strain>
    </source>
</reference>
<name>A0ABZ1FW23_9ACTN</name>
<keyword evidence="3" id="KW-1185">Reference proteome</keyword>
<feature type="region of interest" description="Disordered" evidence="1">
    <location>
        <begin position="1"/>
        <end position="33"/>
    </location>
</feature>
<dbReference type="Proteomes" id="UP001330827">
    <property type="component" value="Chromosome"/>
</dbReference>
<dbReference type="EMBL" id="CP109114">
    <property type="protein sequence ID" value="WSC11700.1"/>
    <property type="molecule type" value="Genomic_DNA"/>
</dbReference>
<organism evidence="2 3">
    <name type="scientific">Streptomyces brevispora</name>
    <dbReference type="NCBI Taxonomy" id="887462"/>
    <lineage>
        <taxon>Bacteria</taxon>
        <taxon>Bacillati</taxon>
        <taxon>Actinomycetota</taxon>
        <taxon>Actinomycetes</taxon>
        <taxon>Kitasatosporales</taxon>
        <taxon>Streptomycetaceae</taxon>
        <taxon>Streptomyces</taxon>
    </lineage>
</organism>
<gene>
    <name evidence="2" type="ORF">OIE64_01640</name>
</gene>
<evidence type="ECO:0000313" key="3">
    <source>
        <dbReference type="Proteomes" id="UP001330827"/>
    </source>
</evidence>
<evidence type="ECO:0000313" key="2">
    <source>
        <dbReference type="EMBL" id="WSC11700.1"/>
    </source>
</evidence>
<evidence type="ECO:0000256" key="1">
    <source>
        <dbReference type="SAM" id="MobiDB-lite"/>
    </source>
</evidence>